<name>A0A6A5TXE6_9PLEO</name>
<feature type="transmembrane region" description="Helical" evidence="1">
    <location>
        <begin position="20"/>
        <end position="38"/>
    </location>
</feature>
<keyword evidence="3" id="KW-1185">Reference proteome</keyword>
<sequence>MIYDAFTLLQVLQWQQYQSLLVLSIHITMLLSTLIYLLVIYIMSIVTVILDPAAAIWVSAAAIWHHPRQVPLLFFQLTFWTITMPYQCFRIYKNFTWNTWAVQAPLFPAQTSGPALPEIIMPSFMVTAIPLVLVYEQRWLPEVIEAANIHCRGMGLKVFLSPDDSAFTACIQLAWAQAVVILSLFALFVCYKLWIERLRNWHWWYALSHGNQRPRMTEEEELETQADVFEVEVDDIEEVLTI</sequence>
<evidence type="ECO:0000313" key="3">
    <source>
        <dbReference type="Proteomes" id="UP000800035"/>
    </source>
</evidence>
<evidence type="ECO:0000313" key="2">
    <source>
        <dbReference type="EMBL" id="KAF1956322.1"/>
    </source>
</evidence>
<keyword evidence="1" id="KW-0812">Transmembrane</keyword>
<evidence type="ECO:0000256" key="1">
    <source>
        <dbReference type="SAM" id="Phobius"/>
    </source>
</evidence>
<keyword evidence="1" id="KW-0472">Membrane</keyword>
<feature type="transmembrane region" description="Helical" evidence="1">
    <location>
        <begin position="166"/>
        <end position="191"/>
    </location>
</feature>
<dbReference type="AlphaFoldDB" id="A0A6A5TXE6"/>
<gene>
    <name evidence="2" type="ORF">CC80DRAFT_548620</name>
</gene>
<dbReference type="EMBL" id="ML976992">
    <property type="protein sequence ID" value="KAF1956322.1"/>
    <property type="molecule type" value="Genomic_DNA"/>
</dbReference>
<proteinExistence type="predicted"/>
<protein>
    <submittedName>
        <fullName evidence="2">Uncharacterized protein</fullName>
    </submittedName>
</protein>
<organism evidence="2 3">
    <name type="scientific">Byssothecium circinans</name>
    <dbReference type="NCBI Taxonomy" id="147558"/>
    <lineage>
        <taxon>Eukaryota</taxon>
        <taxon>Fungi</taxon>
        <taxon>Dikarya</taxon>
        <taxon>Ascomycota</taxon>
        <taxon>Pezizomycotina</taxon>
        <taxon>Dothideomycetes</taxon>
        <taxon>Pleosporomycetidae</taxon>
        <taxon>Pleosporales</taxon>
        <taxon>Massarineae</taxon>
        <taxon>Massarinaceae</taxon>
        <taxon>Byssothecium</taxon>
    </lineage>
</organism>
<accession>A0A6A5TXE6</accession>
<reference evidence="2" key="1">
    <citation type="journal article" date="2020" name="Stud. Mycol.">
        <title>101 Dothideomycetes genomes: a test case for predicting lifestyles and emergence of pathogens.</title>
        <authorList>
            <person name="Haridas S."/>
            <person name="Albert R."/>
            <person name="Binder M."/>
            <person name="Bloem J."/>
            <person name="Labutti K."/>
            <person name="Salamov A."/>
            <person name="Andreopoulos B."/>
            <person name="Baker S."/>
            <person name="Barry K."/>
            <person name="Bills G."/>
            <person name="Bluhm B."/>
            <person name="Cannon C."/>
            <person name="Castanera R."/>
            <person name="Culley D."/>
            <person name="Daum C."/>
            <person name="Ezra D."/>
            <person name="Gonzalez J."/>
            <person name="Henrissat B."/>
            <person name="Kuo A."/>
            <person name="Liang C."/>
            <person name="Lipzen A."/>
            <person name="Lutzoni F."/>
            <person name="Magnuson J."/>
            <person name="Mondo S."/>
            <person name="Nolan M."/>
            <person name="Ohm R."/>
            <person name="Pangilinan J."/>
            <person name="Park H.-J."/>
            <person name="Ramirez L."/>
            <person name="Alfaro M."/>
            <person name="Sun H."/>
            <person name="Tritt A."/>
            <person name="Yoshinaga Y."/>
            <person name="Zwiers L.-H."/>
            <person name="Turgeon B."/>
            <person name="Goodwin S."/>
            <person name="Spatafora J."/>
            <person name="Crous P."/>
            <person name="Grigoriev I."/>
        </authorList>
    </citation>
    <scope>NUCLEOTIDE SEQUENCE</scope>
    <source>
        <strain evidence="2">CBS 675.92</strain>
    </source>
</reference>
<keyword evidence="1" id="KW-1133">Transmembrane helix</keyword>
<dbReference type="Proteomes" id="UP000800035">
    <property type="component" value="Unassembled WGS sequence"/>
</dbReference>